<sequence length="101" mass="11350">MVDMRWEACTQYGSWLFSPMANIELPKPMPKAIIGKISNCCEAGITNNRDSRMTRNKSKQTSGQRPANRLKNGVPIRLAMIPPATRQARKILTCMTLSLSR</sequence>
<reference evidence="2" key="1">
    <citation type="submission" date="2013-07" db="EMBL/GenBank/DDBJ databases">
        <title>Sub-species coevolution in mutualistic symbiosis.</title>
        <authorList>
            <person name="Murfin K."/>
            <person name="Klassen J."/>
            <person name="Lee M."/>
            <person name="Forst S."/>
            <person name="Stock P."/>
            <person name="Goodrich-Blair H."/>
        </authorList>
    </citation>
    <scope>NUCLEOTIDE SEQUENCE [LARGE SCALE GENOMIC DNA]</scope>
    <source>
        <strain evidence="2">Puntauvense</strain>
    </source>
</reference>
<accession>A0A077NFM8</accession>
<name>A0A077NFM8_XENBV</name>
<evidence type="ECO:0000313" key="2">
    <source>
        <dbReference type="EMBL" id="CDG96630.1"/>
    </source>
</evidence>
<dbReference type="EMBL" id="CBSW010000132">
    <property type="protein sequence ID" value="CDG96630.1"/>
    <property type="molecule type" value="Genomic_DNA"/>
</dbReference>
<protein>
    <submittedName>
        <fullName evidence="2">Uncharacterized protein</fullName>
    </submittedName>
</protein>
<organism evidence="2 3">
    <name type="scientific">Xenorhabdus bovienii str. puntauvense</name>
    <dbReference type="NCBI Taxonomy" id="1398201"/>
    <lineage>
        <taxon>Bacteria</taxon>
        <taxon>Pseudomonadati</taxon>
        <taxon>Pseudomonadota</taxon>
        <taxon>Gammaproteobacteria</taxon>
        <taxon>Enterobacterales</taxon>
        <taxon>Morganellaceae</taxon>
        <taxon>Xenorhabdus</taxon>
    </lineage>
</organism>
<feature type="region of interest" description="Disordered" evidence="1">
    <location>
        <begin position="45"/>
        <end position="71"/>
    </location>
</feature>
<evidence type="ECO:0000313" key="3">
    <source>
        <dbReference type="Proteomes" id="UP000028511"/>
    </source>
</evidence>
<dbReference type="Proteomes" id="UP000028511">
    <property type="component" value="Unassembled WGS sequence"/>
</dbReference>
<dbReference type="HOGENOM" id="CLU_2290590_0_0_6"/>
<dbReference type="AlphaFoldDB" id="A0A077NFM8"/>
<proteinExistence type="predicted"/>
<comment type="caution">
    <text evidence="2">The sequence shown here is derived from an EMBL/GenBank/DDBJ whole genome shotgun (WGS) entry which is preliminary data.</text>
</comment>
<evidence type="ECO:0000256" key="1">
    <source>
        <dbReference type="SAM" id="MobiDB-lite"/>
    </source>
</evidence>
<gene>
    <name evidence="2" type="ORF">XBP1_2170095</name>
</gene>